<protein>
    <submittedName>
        <fullName evidence="11">Tachykinin-3</fullName>
    </submittedName>
</protein>
<dbReference type="EMBL" id="BAAFST010000010">
    <property type="protein sequence ID" value="GAB1295673.1"/>
    <property type="molecule type" value="Genomic_DNA"/>
</dbReference>
<comment type="function">
    <text evidence="8">Tachykinins are active peptides which excite neurons, evoke behavioral responses, are potent vasodilators and secretagogues, and contract (directly or indirectly) many smooth muscles. Is a critical central regulator of gonadal function.</text>
</comment>
<feature type="region of interest" description="Disordered" evidence="9">
    <location>
        <begin position="102"/>
        <end position="127"/>
    </location>
</feature>
<feature type="chain" id="PRO_5045868234" evidence="10">
    <location>
        <begin position="29"/>
        <end position="127"/>
    </location>
</feature>
<evidence type="ECO:0000313" key="11">
    <source>
        <dbReference type="EMBL" id="GAB1295673.1"/>
    </source>
</evidence>
<evidence type="ECO:0000256" key="3">
    <source>
        <dbReference type="ARBA" id="ARBA00022525"/>
    </source>
</evidence>
<evidence type="ECO:0000256" key="9">
    <source>
        <dbReference type="SAM" id="MobiDB-lite"/>
    </source>
</evidence>
<evidence type="ECO:0000256" key="8">
    <source>
        <dbReference type="ARBA" id="ARBA00045164"/>
    </source>
</evidence>
<evidence type="ECO:0000256" key="4">
    <source>
        <dbReference type="ARBA" id="ARBA00022685"/>
    </source>
</evidence>
<proteinExistence type="inferred from homology"/>
<dbReference type="PANTHER" id="PTHR15536">
    <property type="entry name" value="TACHYKININ-3"/>
    <property type="match status" value="1"/>
</dbReference>
<evidence type="ECO:0000256" key="2">
    <source>
        <dbReference type="ARBA" id="ARBA00007518"/>
    </source>
</evidence>
<keyword evidence="4" id="KW-0165">Cleavage on pair of basic residues</keyword>
<evidence type="ECO:0000313" key="12">
    <source>
        <dbReference type="Proteomes" id="UP001623349"/>
    </source>
</evidence>
<keyword evidence="5 10" id="KW-0732">Signal</keyword>
<comment type="subcellular location">
    <subcellularLocation>
        <location evidence="1">Secreted</location>
    </subcellularLocation>
</comment>
<evidence type="ECO:0000256" key="7">
    <source>
        <dbReference type="ARBA" id="ARBA00023320"/>
    </source>
</evidence>
<dbReference type="Proteomes" id="UP001623349">
    <property type="component" value="Unassembled WGS sequence"/>
</dbReference>
<evidence type="ECO:0000256" key="6">
    <source>
        <dbReference type="ARBA" id="ARBA00022815"/>
    </source>
</evidence>
<keyword evidence="12" id="KW-1185">Reference proteome</keyword>
<dbReference type="PRINTS" id="PR01828">
    <property type="entry name" value="NEUROKININB"/>
</dbReference>
<gene>
    <name evidence="11" type="ORF">APTSU1_001090700</name>
</gene>
<name>A0ABQ0F8U3_APOSI</name>
<comment type="caution">
    <text evidence="11">The sequence shown here is derived from an EMBL/GenBank/DDBJ whole genome shotgun (WGS) entry which is preliminary data.</text>
</comment>
<organism evidence="11 12">
    <name type="scientific">Apodemus speciosus</name>
    <name type="common">Large Japanese field mouse</name>
    <dbReference type="NCBI Taxonomy" id="105296"/>
    <lineage>
        <taxon>Eukaryota</taxon>
        <taxon>Metazoa</taxon>
        <taxon>Chordata</taxon>
        <taxon>Craniata</taxon>
        <taxon>Vertebrata</taxon>
        <taxon>Euteleostomi</taxon>
        <taxon>Mammalia</taxon>
        <taxon>Eutheria</taxon>
        <taxon>Euarchontoglires</taxon>
        <taxon>Glires</taxon>
        <taxon>Rodentia</taxon>
        <taxon>Myomorpha</taxon>
        <taxon>Muroidea</taxon>
        <taxon>Muridae</taxon>
        <taxon>Murinae</taxon>
        <taxon>Apodemus</taxon>
    </lineage>
</organism>
<keyword evidence="6" id="KW-0027">Amidation</keyword>
<evidence type="ECO:0000256" key="10">
    <source>
        <dbReference type="SAM" id="SignalP"/>
    </source>
</evidence>
<sequence>MLCPSGTMRSAMLFAAVLALSSLAWTFGAVCEEPQGQGGRLSKVSADSDLYQLPPSLLRRLYDSRPVSLEGLLKVLSKASMGPKETSLPQKRDMHDFFVGLMGKRNSQPDTPNDVVEENTPSFGVLK</sequence>
<dbReference type="Pfam" id="PF03823">
    <property type="entry name" value="Neurokinin_B"/>
    <property type="match status" value="1"/>
</dbReference>
<evidence type="ECO:0000256" key="5">
    <source>
        <dbReference type="ARBA" id="ARBA00022729"/>
    </source>
</evidence>
<dbReference type="PROSITE" id="PS00267">
    <property type="entry name" value="TACHYKININ"/>
    <property type="match status" value="1"/>
</dbReference>
<reference evidence="11 12" key="1">
    <citation type="submission" date="2024-08" db="EMBL/GenBank/DDBJ databases">
        <title>The draft genome of Apodemus speciosus.</title>
        <authorList>
            <person name="Nabeshima K."/>
            <person name="Suzuki S."/>
            <person name="Onuma M."/>
        </authorList>
    </citation>
    <scope>NUCLEOTIDE SEQUENCE [LARGE SCALE GENOMIC DNA]</scope>
    <source>
        <strain evidence="11">IB14-021</strain>
    </source>
</reference>
<comment type="similarity">
    <text evidence="2">Belongs to the tachykinin family.</text>
</comment>
<keyword evidence="3" id="KW-0964">Secreted</keyword>
<accession>A0ABQ0F8U3</accession>
<dbReference type="InterPro" id="IPR003635">
    <property type="entry name" value="Neurokinin-B/TAC3"/>
</dbReference>
<evidence type="ECO:0000256" key="1">
    <source>
        <dbReference type="ARBA" id="ARBA00004613"/>
    </source>
</evidence>
<keyword evidence="7" id="KW-0527">Neuropeptide</keyword>
<feature type="signal peptide" evidence="10">
    <location>
        <begin position="1"/>
        <end position="28"/>
    </location>
</feature>
<dbReference type="PANTHER" id="PTHR15536:SF1">
    <property type="entry name" value="TACHYKININ-3"/>
    <property type="match status" value="1"/>
</dbReference>
<dbReference type="InterPro" id="IPR013055">
    <property type="entry name" value="Tachy_Neuro_lke_CS"/>
</dbReference>